<dbReference type="PROSITE" id="PS51032">
    <property type="entry name" value="AP2_ERF"/>
    <property type="match status" value="1"/>
</dbReference>
<reference evidence="8" key="1">
    <citation type="submission" date="2022-05" db="EMBL/GenBank/DDBJ databases">
        <title>The Musa troglodytarum L. genome provides insights into the mechanism of non-climacteric behaviour and enrichment of carotenoids.</title>
        <authorList>
            <person name="Wang J."/>
        </authorList>
    </citation>
    <scope>NUCLEOTIDE SEQUENCE</scope>
    <source>
        <tissue evidence="8">Leaf</tissue>
    </source>
</reference>
<keyword evidence="3" id="KW-0238">DNA-binding</keyword>
<dbReference type="InterPro" id="IPR036955">
    <property type="entry name" value="AP2/ERF_dom_sf"/>
</dbReference>
<comment type="subcellular location">
    <subcellularLocation>
        <location evidence="1">Nucleus</location>
    </subcellularLocation>
</comment>
<evidence type="ECO:0000256" key="3">
    <source>
        <dbReference type="ARBA" id="ARBA00023125"/>
    </source>
</evidence>
<feature type="region of interest" description="Disordered" evidence="6">
    <location>
        <begin position="63"/>
        <end position="85"/>
    </location>
</feature>
<dbReference type="SUPFAM" id="SSF54171">
    <property type="entry name" value="DNA-binding domain"/>
    <property type="match status" value="1"/>
</dbReference>
<evidence type="ECO:0000256" key="5">
    <source>
        <dbReference type="ARBA" id="ARBA00023242"/>
    </source>
</evidence>
<gene>
    <name evidence="8" type="ORF">MUK42_25781</name>
</gene>
<evidence type="ECO:0000256" key="4">
    <source>
        <dbReference type="ARBA" id="ARBA00023163"/>
    </source>
</evidence>
<feature type="region of interest" description="Disordered" evidence="6">
    <location>
        <begin position="244"/>
        <end position="293"/>
    </location>
</feature>
<dbReference type="GO" id="GO:0003700">
    <property type="term" value="F:DNA-binding transcription factor activity"/>
    <property type="evidence" value="ECO:0007669"/>
    <property type="project" value="InterPro"/>
</dbReference>
<evidence type="ECO:0000313" key="9">
    <source>
        <dbReference type="Proteomes" id="UP001055439"/>
    </source>
</evidence>
<keyword evidence="9" id="KW-1185">Reference proteome</keyword>
<evidence type="ECO:0000313" key="8">
    <source>
        <dbReference type="EMBL" id="URE44912.1"/>
    </source>
</evidence>
<evidence type="ECO:0000259" key="7">
    <source>
        <dbReference type="PROSITE" id="PS51032"/>
    </source>
</evidence>
<organism evidence="8 9">
    <name type="scientific">Musa troglodytarum</name>
    <name type="common">fe'i banana</name>
    <dbReference type="NCBI Taxonomy" id="320322"/>
    <lineage>
        <taxon>Eukaryota</taxon>
        <taxon>Viridiplantae</taxon>
        <taxon>Streptophyta</taxon>
        <taxon>Embryophyta</taxon>
        <taxon>Tracheophyta</taxon>
        <taxon>Spermatophyta</taxon>
        <taxon>Magnoliopsida</taxon>
        <taxon>Liliopsida</taxon>
        <taxon>Zingiberales</taxon>
        <taxon>Musaceae</taxon>
        <taxon>Musa</taxon>
    </lineage>
</organism>
<dbReference type="PRINTS" id="PR00367">
    <property type="entry name" value="ETHRSPELEMNT"/>
</dbReference>
<evidence type="ECO:0000256" key="2">
    <source>
        <dbReference type="ARBA" id="ARBA00023015"/>
    </source>
</evidence>
<dbReference type="PANTHER" id="PTHR31194">
    <property type="entry name" value="SHN SHINE , DNA BINDING / TRANSCRIPTION FACTOR"/>
    <property type="match status" value="1"/>
</dbReference>
<dbReference type="FunFam" id="3.30.730.10:FF:000001">
    <property type="entry name" value="Ethylene-responsive transcription factor 2"/>
    <property type="match status" value="1"/>
</dbReference>
<dbReference type="PANTHER" id="PTHR31194:SF140">
    <property type="entry name" value="ETHYLENE-RESPONSIVE TRANSCRIPTION FACTOR CRF2"/>
    <property type="match status" value="1"/>
</dbReference>
<keyword evidence="2" id="KW-0805">Transcription regulation</keyword>
<name>A0A9E7I967_9LILI</name>
<dbReference type="AlphaFoldDB" id="A0A9E7I967"/>
<feature type="region of interest" description="Disordered" evidence="6">
    <location>
        <begin position="123"/>
        <end position="162"/>
    </location>
</feature>
<dbReference type="InterPro" id="IPR050913">
    <property type="entry name" value="AP2/ERF_ERF"/>
</dbReference>
<feature type="domain" description="AP2/ERF" evidence="7">
    <location>
        <begin position="160"/>
        <end position="217"/>
    </location>
</feature>
<sequence>MVVVVTLSGPTLFASAGESRAAAHIKCSEEGSGAERNKLLLLLLRAMEATLLVPITRTEHVDVTQKPVSPPRAKRGPRPAPPRTVRIFCDDFDATDSSGDDDLPCRSRRRVRRYVQEIRLEARPSYSGRSRKAPQGAPARKRKPAVTDAGDGNGDGNVKRFRGVRRRPWGKYAAEIRDPWRRVRVWLGTFNTAEEAAMVYDSAAIQLRGPGATTNFSRTPAQPLKKNLSDNNLACSVCGGYDSGDESRNLSSPTSVLGGFPSSSSSSTSFSSFSPSPSASGKEPPPGPQPAIERSLPEELLGDSMPFGEVPLLFDDFLGGREPGYFDDSAPIGFLAEEPSDAVIGARIDIDLSQSTWQGDDCFEDIGDLFPIDPLPAL</sequence>
<proteinExistence type="predicted"/>
<evidence type="ECO:0000256" key="6">
    <source>
        <dbReference type="SAM" id="MobiDB-lite"/>
    </source>
</evidence>
<dbReference type="Pfam" id="PF00847">
    <property type="entry name" value="AP2"/>
    <property type="match status" value="1"/>
</dbReference>
<keyword evidence="4" id="KW-0804">Transcription</keyword>
<accession>A0A9E7I967</accession>
<evidence type="ECO:0000256" key="1">
    <source>
        <dbReference type="ARBA" id="ARBA00004123"/>
    </source>
</evidence>
<protein>
    <submittedName>
        <fullName evidence="8">AP2 domain containing protein</fullName>
    </submittedName>
</protein>
<dbReference type="GO" id="GO:0005634">
    <property type="term" value="C:nucleus"/>
    <property type="evidence" value="ECO:0007669"/>
    <property type="project" value="UniProtKB-SubCell"/>
</dbReference>
<keyword evidence="5" id="KW-0539">Nucleus</keyword>
<dbReference type="OrthoDB" id="777519at2759"/>
<dbReference type="GO" id="GO:0003677">
    <property type="term" value="F:DNA binding"/>
    <property type="evidence" value="ECO:0007669"/>
    <property type="project" value="UniProtKB-KW"/>
</dbReference>
<dbReference type="SMART" id="SM00380">
    <property type="entry name" value="AP2"/>
    <property type="match status" value="1"/>
</dbReference>
<dbReference type="Proteomes" id="UP001055439">
    <property type="component" value="Chromosome 9"/>
</dbReference>
<dbReference type="CDD" id="cd00018">
    <property type="entry name" value="AP2"/>
    <property type="match status" value="1"/>
</dbReference>
<dbReference type="InterPro" id="IPR001471">
    <property type="entry name" value="AP2/ERF_dom"/>
</dbReference>
<dbReference type="EMBL" id="CP097511">
    <property type="protein sequence ID" value="URE44912.1"/>
    <property type="molecule type" value="Genomic_DNA"/>
</dbReference>
<dbReference type="Gene3D" id="3.30.730.10">
    <property type="entry name" value="AP2/ERF domain"/>
    <property type="match status" value="1"/>
</dbReference>
<dbReference type="InterPro" id="IPR016177">
    <property type="entry name" value="DNA-bd_dom_sf"/>
</dbReference>
<feature type="compositionally biased region" description="Low complexity" evidence="6">
    <location>
        <begin position="260"/>
        <end position="280"/>
    </location>
</feature>